<protein>
    <submittedName>
        <fullName evidence="2">Alveolin domain containing intermediate filament IMC6</fullName>
    </submittedName>
</protein>
<evidence type="ECO:0000256" key="1">
    <source>
        <dbReference type="SAM" id="MobiDB-lite"/>
    </source>
</evidence>
<sequence length="416" mass="47446">MANPVNYNYDYPQVEMYPDGRNDTQYYDVEPGEYTGYPVETEGSPPLRYDTNQHGIGKPLQKFSSLAGQIGLPFVSTPFSQIEEPIPQCSTCCPQGPSQLPQVGSAWKWTKQGKLKLTCKQPIVPVPIIQEIHRRDRLIEIPKVELFDAVQPKIYNQDVDHQVPTMEINVDEKEVAIPALRYVDREVIVPIVTGYTHKFVPKWEIREVPRPVVKYVGEQEIIEIDVPQIKFVDKIVEKQVVVNTIQKKVPLITEIPKYVDTVKYVWKPVEKIVYVEKVVPKFDVSLECPAPLLVPYAVKSVKEMPSVMVRKEVGELEPREVTVDVPPGTIRVPDEYIREYTKKEPSFIKDCWAACDCTNTSSVVAQDAAVNIRELEQARYSPENAEILQRSANQENTESLTESKTAQPERKHSQNE</sequence>
<name>A0ABQ7J7W8_9APIC</name>
<dbReference type="Proteomes" id="UP000823046">
    <property type="component" value="Unassembled WGS sequence"/>
</dbReference>
<evidence type="ECO:0000313" key="3">
    <source>
        <dbReference type="Proteomes" id="UP000823046"/>
    </source>
</evidence>
<keyword evidence="3" id="KW-1185">Reference proteome</keyword>
<reference evidence="2 3" key="1">
    <citation type="journal article" date="2020" name="bioRxiv">
        <title>Metabolic contributions of an alphaproteobacterial endosymbiont in the apicomplexan Cardiosporidium cionae.</title>
        <authorList>
            <person name="Hunter E.S."/>
            <person name="Paight C.J."/>
            <person name="Lane C.E."/>
        </authorList>
    </citation>
    <scope>NUCLEOTIDE SEQUENCE [LARGE SCALE GENOMIC DNA]</scope>
    <source>
        <strain evidence="2">ESH_2018</strain>
    </source>
</reference>
<proteinExistence type="predicted"/>
<gene>
    <name evidence="2" type="primary">IMC6</name>
    <name evidence="2" type="ORF">IE077_004558</name>
</gene>
<dbReference type="Pfam" id="PF12314">
    <property type="entry name" value="IMCp"/>
    <property type="match status" value="1"/>
</dbReference>
<accession>A0ABQ7J7W8</accession>
<evidence type="ECO:0000313" key="2">
    <source>
        <dbReference type="EMBL" id="KAF8820066.1"/>
    </source>
</evidence>
<organism evidence="2 3">
    <name type="scientific">Cardiosporidium cionae</name>
    <dbReference type="NCBI Taxonomy" id="476202"/>
    <lineage>
        <taxon>Eukaryota</taxon>
        <taxon>Sar</taxon>
        <taxon>Alveolata</taxon>
        <taxon>Apicomplexa</taxon>
        <taxon>Aconoidasida</taxon>
        <taxon>Nephromycida</taxon>
        <taxon>Cardiosporidium</taxon>
    </lineage>
</organism>
<dbReference type="InterPro" id="IPR022086">
    <property type="entry name" value="IMCp"/>
</dbReference>
<comment type="caution">
    <text evidence="2">The sequence shown here is derived from an EMBL/GenBank/DDBJ whole genome shotgun (WGS) entry which is preliminary data.</text>
</comment>
<feature type="region of interest" description="Disordered" evidence="1">
    <location>
        <begin position="381"/>
        <end position="416"/>
    </location>
</feature>
<feature type="compositionally biased region" description="Polar residues" evidence="1">
    <location>
        <begin position="390"/>
        <end position="406"/>
    </location>
</feature>
<feature type="compositionally biased region" description="Basic and acidic residues" evidence="1">
    <location>
        <begin position="407"/>
        <end position="416"/>
    </location>
</feature>
<dbReference type="EMBL" id="JADAQX010000494">
    <property type="protein sequence ID" value="KAF8820066.1"/>
    <property type="molecule type" value="Genomic_DNA"/>
</dbReference>